<comment type="similarity">
    <text evidence="2">Belongs to the major facilitator superfamily. TCR/Tet family.</text>
</comment>
<feature type="transmembrane region" description="Helical" evidence="6">
    <location>
        <begin position="401"/>
        <end position="423"/>
    </location>
</feature>
<reference evidence="8 9" key="1">
    <citation type="submission" date="2024-09" db="EMBL/GenBank/DDBJ databases">
        <title>Itraconazole resistance in Madurella fahalii resulting from another homologue of gene encoding cytochrome P450 14-alpha sterol demethylase (CYP51).</title>
        <authorList>
            <person name="Yoshioka I."/>
            <person name="Fahal A.H."/>
            <person name="Kaneko S."/>
            <person name="Yaguchi T."/>
        </authorList>
    </citation>
    <scope>NUCLEOTIDE SEQUENCE [LARGE SCALE GENOMIC DNA]</scope>
    <source>
        <strain evidence="8 9">IFM 68171</strain>
    </source>
</reference>
<dbReference type="Proteomes" id="UP001628179">
    <property type="component" value="Unassembled WGS sequence"/>
</dbReference>
<dbReference type="Gene3D" id="1.20.1720.10">
    <property type="entry name" value="Multidrug resistance protein D"/>
    <property type="match status" value="1"/>
</dbReference>
<sequence>MTDVQGVAEVAAENSKPELGNTGVDDSATTPDAAIHGPKLWILVGGMMLGVYLVGLDLTMISTIVPTLTDYFSTLNDVAWYETAYVLAVCVFIPLVGKIYTIFINKYVYLAFMAVFQVGSIICAVATSSHIFIIGRAVNGIGSAGLLSGALLIIFAACAPTIRPVVTSFAMSLISVGAITGPLIAGALTDHVTWRWCFWMFLPFGAAVVAATLPIAIPEQTPKPPLHEAFTALHKKLDGIGFIIFAGLTTMLHFATTWGGGLYEWSSPTIIGLLCGTAGLTLVFAVWIRRAGDDALIPPSSLCRRPVAVGSAVMFLQGGVTQMIPYFLPFWFQAIRGDSPAASAVHMLPSLISNIVALITFGALVRKFHYIPPWSIFGSLLASIGSGLLTTFSPMTTTGRWIGYQIITNFGRGMAFQVPVVSIQEEVPSHETATALAVVNLFMNLGCAIAIAAGQTIFRNYLPGLLARHAPLVDPDLVMHAGATNIRGVVSPEELPGLLEAYNTALTQMFYLPAACSALACLASIQLGWGKIGVEDGKKKVNTGEEALAAKSSTTTPPG</sequence>
<proteinExistence type="inferred from homology"/>
<feature type="transmembrane region" description="Helical" evidence="6">
    <location>
        <begin position="376"/>
        <end position="395"/>
    </location>
</feature>
<keyword evidence="9" id="KW-1185">Reference proteome</keyword>
<dbReference type="PANTHER" id="PTHR23501:SF193">
    <property type="entry name" value="MULTIDRUG TRANSPORTER, PUTATIVE (AFU_ORTHOLOGUE AFUA_8G00940)-RELATED"/>
    <property type="match status" value="1"/>
</dbReference>
<dbReference type="RefSeq" id="XP_070918062.1">
    <property type="nucleotide sequence ID" value="XM_071061961.1"/>
</dbReference>
<feature type="transmembrane region" description="Helical" evidence="6">
    <location>
        <begin position="40"/>
        <end position="66"/>
    </location>
</feature>
<dbReference type="InterPro" id="IPR036259">
    <property type="entry name" value="MFS_trans_sf"/>
</dbReference>
<keyword evidence="4 6" id="KW-1133">Transmembrane helix</keyword>
<feature type="transmembrane region" description="Helical" evidence="6">
    <location>
        <begin position="344"/>
        <end position="364"/>
    </location>
</feature>
<feature type="domain" description="Major facilitator superfamily (MFS) profile" evidence="7">
    <location>
        <begin position="43"/>
        <end position="532"/>
    </location>
</feature>
<feature type="transmembrane region" description="Helical" evidence="6">
    <location>
        <begin position="270"/>
        <end position="288"/>
    </location>
</feature>
<feature type="transmembrane region" description="Helical" evidence="6">
    <location>
        <begin position="165"/>
        <end position="186"/>
    </location>
</feature>
<keyword evidence="3 6" id="KW-0812">Transmembrane</keyword>
<dbReference type="GeneID" id="98177284"/>
<dbReference type="CDD" id="cd17502">
    <property type="entry name" value="MFS_Azr1_MDR_like"/>
    <property type="match status" value="1"/>
</dbReference>
<evidence type="ECO:0000256" key="1">
    <source>
        <dbReference type="ARBA" id="ARBA00004141"/>
    </source>
</evidence>
<evidence type="ECO:0000256" key="4">
    <source>
        <dbReference type="ARBA" id="ARBA00022989"/>
    </source>
</evidence>
<evidence type="ECO:0000259" key="7">
    <source>
        <dbReference type="PROSITE" id="PS50850"/>
    </source>
</evidence>
<dbReference type="PANTHER" id="PTHR23501">
    <property type="entry name" value="MAJOR FACILITATOR SUPERFAMILY"/>
    <property type="match status" value="1"/>
</dbReference>
<feature type="transmembrane region" description="Helical" evidence="6">
    <location>
        <begin position="78"/>
        <end position="96"/>
    </location>
</feature>
<dbReference type="SUPFAM" id="SSF103473">
    <property type="entry name" value="MFS general substrate transporter"/>
    <property type="match status" value="1"/>
</dbReference>
<feature type="transmembrane region" description="Helical" evidence="6">
    <location>
        <begin position="309"/>
        <end position="332"/>
    </location>
</feature>
<dbReference type="InterPro" id="IPR011701">
    <property type="entry name" value="MFS"/>
</dbReference>
<feature type="transmembrane region" description="Helical" evidence="6">
    <location>
        <begin position="198"/>
        <end position="217"/>
    </location>
</feature>
<gene>
    <name evidence="8" type="ORF">MFIFM68171_06541</name>
</gene>
<evidence type="ECO:0000256" key="3">
    <source>
        <dbReference type="ARBA" id="ARBA00022692"/>
    </source>
</evidence>
<evidence type="ECO:0000313" key="8">
    <source>
        <dbReference type="EMBL" id="GAB1316331.1"/>
    </source>
</evidence>
<feature type="transmembrane region" description="Helical" evidence="6">
    <location>
        <begin position="237"/>
        <end position="258"/>
    </location>
</feature>
<dbReference type="Pfam" id="PF07690">
    <property type="entry name" value="MFS_1"/>
    <property type="match status" value="1"/>
</dbReference>
<evidence type="ECO:0000313" key="9">
    <source>
        <dbReference type="Proteomes" id="UP001628179"/>
    </source>
</evidence>
<evidence type="ECO:0000256" key="6">
    <source>
        <dbReference type="SAM" id="Phobius"/>
    </source>
</evidence>
<comment type="subcellular location">
    <subcellularLocation>
        <location evidence="1">Membrane</location>
        <topology evidence="1">Multi-pass membrane protein</topology>
    </subcellularLocation>
</comment>
<evidence type="ECO:0000256" key="2">
    <source>
        <dbReference type="ARBA" id="ARBA00007520"/>
    </source>
</evidence>
<feature type="transmembrane region" description="Helical" evidence="6">
    <location>
        <begin position="108"/>
        <end position="134"/>
    </location>
</feature>
<organism evidence="8 9">
    <name type="scientific">Madurella fahalii</name>
    <dbReference type="NCBI Taxonomy" id="1157608"/>
    <lineage>
        <taxon>Eukaryota</taxon>
        <taxon>Fungi</taxon>
        <taxon>Dikarya</taxon>
        <taxon>Ascomycota</taxon>
        <taxon>Pezizomycotina</taxon>
        <taxon>Sordariomycetes</taxon>
        <taxon>Sordariomycetidae</taxon>
        <taxon>Sordariales</taxon>
        <taxon>Sordariales incertae sedis</taxon>
        <taxon>Madurella</taxon>
    </lineage>
</organism>
<dbReference type="Gene3D" id="1.20.1250.20">
    <property type="entry name" value="MFS general substrate transporter like domains"/>
    <property type="match status" value="1"/>
</dbReference>
<dbReference type="InterPro" id="IPR020846">
    <property type="entry name" value="MFS_dom"/>
</dbReference>
<feature type="transmembrane region" description="Helical" evidence="6">
    <location>
        <begin position="510"/>
        <end position="530"/>
    </location>
</feature>
<name>A0ABQ0GEZ9_9PEZI</name>
<keyword evidence="5 6" id="KW-0472">Membrane</keyword>
<feature type="transmembrane region" description="Helical" evidence="6">
    <location>
        <begin position="435"/>
        <end position="458"/>
    </location>
</feature>
<evidence type="ECO:0000256" key="5">
    <source>
        <dbReference type="ARBA" id="ARBA00023136"/>
    </source>
</evidence>
<accession>A0ABQ0GEZ9</accession>
<dbReference type="EMBL" id="BAAFSV010000003">
    <property type="protein sequence ID" value="GAB1316331.1"/>
    <property type="molecule type" value="Genomic_DNA"/>
</dbReference>
<comment type="caution">
    <text evidence="8">The sequence shown here is derived from an EMBL/GenBank/DDBJ whole genome shotgun (WGS) entry which is preliminary data.</text>
</comment>
<protein>
    <recommendedName>
        <fullName evidence="7">Major facilitator superfamily (MFS) profile domain-containing protein</fullName>
    </recommendedName>
</protein>
<feature type="transmembrane region" description="Helical" evidence="6">
    <location>
        <begin position="140"/>
        <end position="158"/>
    </location>
</feature>
<dbReference type="PROSITE" id="PS50850">
    <property type="entry name" value="MFS"/>
    <property type="match status" value="1"/>
</dbReference>